<dbReference type="Proteomes" id="UP000769528">
    <property type="component" value="Unassembled WGS sequence"/>
</dbReference>
<reference evidence="2" key="2">
    <citation type="submission" date="2021-01" db="EMBL/GenBank/DDBJ databases">
        <authorList>
            <person name="Schikora-Tamarit M.A."/>
        </authorList>
    </citation>
    <scope>NUCLEOTIDE SEQUENCE</scope>
    <source>
        <strain evidence="2">CBS6341</strain>
    </source>
</reference>
<evidence type="ECO:0000256" key="1">
    <source>
        <dbReference type="SAM" id="MobiDB-lite"/>
    </source>
</evidence>
<keyword evidence="3" id="KW-1185">Reference proteome</keyword>
<organism evidence="2 3">
    <name type="scientific">Wickerhamomyces mucosus</name>
    <dbReference type="NCBI Taxonomy" id="1378264"/>
    <lineage>
        <taxon>Eukaryota</taxon>
        <taxon>Fungi</taxon>
        <taxon>Dikarya</taxon>
        <taxon>Ascomycota</taxon>
        <taxon>Saccharomycotina</taxon>
        <taxon>Saccharomycetes</taxon>
        <taxon>Phaffomycetales</taxon>
        <taxon>Wickerhamomycetaceae</taxon>
        <taxon>Wickerhamomyces</taxon>
    </lineage>
</organism>
<accession>A0A9P8PVM1</accession>
<evidence type="ECO:0000313" key="3">
    <source>
        <dbReference type="Proteomes" id="UP000769528"/>
    </source>
</evidence>
<reference evidence="2" key="1">
    <citation type="journal article" date="2021" name="Open Biol.">
        <title>Shared evolutionary footprints suggest mitochondrial oxidative damage underlies multiple complex I losses in fungi.</title>
        <authorList>
            <person name="Schikora-Tamarit M.A."/>
            <person name="Marcet-Houben M."/>
            <person name="Nosek J."/>
            <person name="Gabaldon T."/>
        </authorList>
    </citation>
    <scope>NUCLEOTIDE SEQUENCE</scope>
    <source>
        <strain evidence="2">CBS6341</strain>
    </source>
</reference>
<dbReference type="AlphaFoldDB" id="A0A9P8PVM1"/>
<sequence length="239" mass="26167">MLSDYNDIENIAVIYSSSESSSIASMLSPFSSDTTSSSSSSSSSSSTSSSDTASFAELPAEPIASSSLSSFSPFTSNLPCKLNKVGNDLTDLANDFFKVFKMIGFDALIEVLFDKSINFNQSLKIDDSVEFVSILAAKILNILREDSDDKFWTLYLIFSGFEIKTFNNSNESSNFDSIKEIISDSRTIYSFETSNCFGMLTICLAVVPLPFETDLSYFVTSISITSLFDFRLTNSNLGS</sequence>
<feature type="region of interest" description="Disordered" evidence="1">
    <location>
        <begin position="19"/>
        <end position="49"/>
    </location>
</feature>
<name>A0A9P8PVM1_9ASCO</name>
<protein>
    <submittedName>
        <fullName evidence="2">Uncharacterized protein</fullName>
    </submittedName>
</protein>
<gene>
    <name evidence="2" type="ORF">WICMUC_001138</name>
</gene>
<proteinExistence type="predicted"/>
<dbReference type="EMBL" id="JAEUBF010000346">
    <property type="protein sequence ID" value="KAH3679258.1"/>
    <property type="molecule type" value="Genomic_DNA"/>
</dbReference>
<evidence type="ECO:0000313" key="2">
    <source>
        <dbReference type="EMBL" id="KAH3679258.1"/>
    </source>
</evidence>
<comment type="caution">
    <text evidence="2">The sequence shown here is derived from an EMBL/GenBank/DDBJ whole genome shotgun (WGS) entry which is preliminary data.</text>
</comment>